<reference evidence="2 3" key="1">
    <citation type="journal article" date="2023" name="Plants (Basel)">
        <title>Bridging the Gap: Combining Genomics and Transcriptomics Approaches to Understand Stylosanthes scabra, an Orphan Legume from the Brazilian Caatinga.</title>
        <authorList>
            <person name="Ferreira-Neto J.R.C."/>
            <person name="da Silva M.D."/>
            <person name="Binneck E."/>
            <person name="de Melo N.F."/>
            <person name="da Silva R.H."/>
            <person name="de Melo A.L.T.M."/>
            <person name="Pandolfi V."/>
            <person name="Bustamante F.O."/>
            <person name="Brasileiro-Vidal A.C."/>
            <person name="Benko-Iseppon A.M."/>
        </authorList>
    </citation>
    <scope>NUCLEOTIDE SEQUENCE [LARGE SCALE GENOMIC DNA]</scope>
    <source>
        <tissue evidence="2">Leaves</tissue>
    </source>
</reference>
<sequence>MESGDKFHQMTQWKDYEEGDFGPIRRAIPRPSLGGLCMVKPGFYFQEYLDELKLSGVIFGGGKLERRYRVEASRRGVRVCYLNLDHPTVPNWLWVNEVMFTEFGFKVPFTDFQRHLLNRTSIVPSQLHPNAWSAIRCFESVTEFLDLPQDPEMFLYLFTFFSPNTEGKTRKGNMSIRPGKYMKIFGLEGSFHDFKDRFSRYFVLRVTVLSG</sequence>
<accession>A0ABU6WN51</accession>
<evidence type="ECO:0000313" key="3">
    <source>
        <dbReference type="Proteomes" id="UP001341840"/>
    </source>
</evidence>
<dbReference type="InterPro" id="IPR007321">
    <property type="entry name" value="Transposase_28"/>
</dbReference>
<comment type="caution">
    <text evidence="2">The sequence shown here is derived from an EMBL/GenBank/DDBJ whole genome shotgun (WGS) entry which is preliminary data.</text>
</comment>
<dbReference type="Pfam" id="PF04195">
    <property type="entry name" value="Transposase_28"/>
    <property type="match status" value="1"/>
</dbReference>
<dbReference type="Proteomes" id="UP001341840">
    <property type="component" value="Unassembled WGS sequence"/>
</dbReference>
<dbReference type="EMBL" id="JASCZI010182009">
    <property type="protein sequence ID" value="MED6186734.1"/>
    <property type="molecule type" value="Genomic_DNA"/>
</dbReference>
<name>A0ABU6WN51_9FABA</name>
<protein>
    <recommendedName>
        <fullName evidence="1">Transposase (putative) gypsy type domain-containing protein</fullName>
    </recommendedName>
</protein>
<organism evidence="2 3">
    <name type="scientific">Stylosanthes scabra</name>
    <dbReference type="NCBI Taxonomy" id="79078"/>
    <lineage>
        <taxon>Eukaryota</taxon>
        <taxon>Viridiplantae</taxon>
        <taxon>Streptophyta</taxon>
        <taxon>Embryophyta</taxon>
        <taxon>Tracheophyta</taxon>
        <taxon>Spermatophyta</taxon>
        <taxon>Magnoliopsida</taxon>
        <taxon>eudicotyledons</taxon>
        <taxon>Gunneridae</taxon>
        <taxon>Pentapetalae</taxon>
        <taxon>rosids</taxon>
        <taxon>fabids</taxon>
        <taxon>Fabales</taxon>
        <taxon>Fabaceae</taxon>
        <taxon>Papilionoideae</taxon>
        <taxon>50 kb inversion clade</taxon>
        <taxon>dalbergioids sensu lato</taxon>
        <taxon>Dalbergieae</taxon>
        <taxon>Pterocarpus clade</taxon>
        <taxon>Stylosanthes</taxon>
    </lineage>
</organism>
<evidence type="ECO:0000259" key="1">
    <source>
        <dbReference type="Pfam" id="PF04195"/>
    </source>
</evidence>
<gene>
    <name evidence="2" type="ORF">PIB30_069560</name>
</gene>
<keyword evidence="3" id="KW-1185">Reference proteome</keyword>
<proteinExistence type="predicted"/>
<evidence type="ECO:0000313" key="2">
    <source>
        <dbReference type="EMBL" id="MED6186734.1"/>
    </source>
</evidence>
<feature type="domain" description="Transposase (putative) gypsy type" evidence="1">
    <location>
        <begin position="98"/>
        <end position="159"/>
    </location>
</feature>